<dbReference type="GO" id="GO:0005886">
    <property type="term" value="C:plasma membrane"/>
    <property type="evidence" value="ECO:0007669"/>
    <property type="project" value="TreeGrafter"/>
</dbReference>
<name>A0A1Y6B3W0_9BACT</name>
<feature type="binding site" evidence="8">
    <location>
        <position position="198"/>
    </location>
    <ligand>
        <name>NAD(+)</name>
        <dbReference type="ChEBI" id="CHEBI:57540"/>
    </ligand>
</feature>
<dbReference type="Proteomes" id="UP000192907">
    <property type="component" value="Unassembled WGS sequence"/>
</dbReference>
<dbReference type="SUPFAM" id="SSF51735">
    <property type="entry name" value="NAD(P)-binding Rossmann-fold domains"/>
    <property type="match status" value="1"/>
</dbReference>
<feature type="binding site" evidence="7">
    <location>
        <position position="75"/>
    </location>
    <ligand>
        <name>substrate</name>
    </ligand>
</feature>
<evidence type="ECO:0000256" key="3">
    <source>
        <dbReference type="ARBA" id="ARBA00023002"/>
    </source>
</evidence>
<dbReference type="NCBIfam" id="TIGR00518">
    <property type="entry name" value="alaDH"/>
    <property type="match status" value="1"/>
</dbReference>
<dbReference type="InterPro" id="IPR036291">
    <property type="entry name" value="NAD(P)-bd_dom_sf"/>
</dbReference>
<evidence type="ECO:0000256" key="1">
    <source>
        <dbReference type="ARBA" id="ARBA00005689"/>
    </source>
</evidence>
<dbReference type="Gene3D" id="3.40.50.720">
    <property type="entry name" value="NAD(P)-binding Rossmann-like Domain"/>
    <property type="match status" value="2"/>
</dbReference>
<proteinExistence type="inferred from homology"/>
<dbReference type="RefSeq" id="WP_132314762.1">
    <property type="nucleotide sequence ID" value="NZ_FWZT01000001.1"/>
</dbReference>
<dbReference type="GO" id="GO:0000166">
    <property type="term" value="F:nucleotide binding"/>
    <property type="evidence" value="ECO:0007669"/>
    <property type="project" value="UniProtKB-KW"/>
</dbReference>
<evidence type="ECO:0000259" key="9">
    <source>
        <dbReference type="SMART" id="SM01002"/>
    </source>
</evidence>
<dbReference type="SMART" id="SM01003">
    <property type="entry name" value="AlaDh_PNT_N"/>
    <property type="match status" value="1"/>
</dbReference>
<dbReference type="GO" id="GO:0042853">
    <property type="term" value="P:L-alanine catabolic process"/>
    <property type="evidence" value="ECO:0007669"/>
    <property type="project" value="InterPro"/>
</dbReference>
<comment type="similarity">
    <text evidence="1 5">Belongs to the AlaDH/PNT family.</text>
</comment>
<organism evidence="11 12">
    <name type="scientific">Pseudobacteriovorax antillogorgiicola</name>
    <dbReference type="NCBI Taxonomy" id="1513793"/>
    <lineage>
        <taxon>Bacteria</taxon>
        <taxon>Pseudomonadati</taxon>
        <taxon>Bdellovibrionota</taxon>
        <taxon>Oligoflexia</taxon>
        <taxon>Oligoflexales</taxon>
        <taxon>Pseudobacteriovoracaceae</taxon>
        <taxon>Pseudobacteriovorax</taxon>
    </lineage>
</organism>
<feature type="binding site" evidence="8">
    <location>
        <position position="134"/>
    </location>
    <ligand>
        <name>NAD(+)</name>
        <dbReference type="ChEBI" id="CHEBI:57540"/>
    </ligand>
</feature>
<feature type="binding site" evidence="8">
    <location>
        <position position="203"/>
    </location>
    <ligand>
        <name>NAD(+)</name>
        <dbReference type="ChEBI" id="CHEBI:57540"/>
    </ligand>
</feature>
<dbReference type="Pfam" id="PF01262">
    <property type="entry name" value="AlaDh_PNT_C"/>
    <property type="match status" value="1"/>
</dbReference>
<dbReference type="EC" id="1.4.1.1" evidence="2 5"/>
<dbReference type="CDD" id="cd05305">
    <property type="entry name" value="L-AlaDH"/>
    <property type="match status" value="1"/>
</dbReference>
<dbReference type="Pfam" id="PF05222">
    <property type="entry name" value="AlaDh_PNT_N"/>
    <property type="match status" value="1"/>
</dbReference>
<gene>
    <name evidence="11" type="ORF">SAMN06296036_101101</name>
</gene>
<sequence length="368" mass="39062">MIIGVPKEVKNRENRVAVVPGGVKMFTAAGHEVLIQQGAGLGAGITDEEYKLAGAKILPTAGDVWGQAEMIMKVKEPIAEEFPLMREGQILYTYLHLAAAQDLGHELVKRKVSAIAYETIQLPNGALPLLTPMSEVAGRMSVQVGAQCLQKHRGGKGLLLGGVPGVRRGRVTIIGGGVVGINAAKMAIGLGARVTMLDVNAARLAYLDDVFGTDIDTLMSNPENISKSVEESDLVVGAVLIAGAKAPCLVNREMIATMERNSAVVDVAIDQGGCIETIKPTTHDDPVFVEEDVIHYGVTNIPGDVPRTSTYALTNVTHKYAMDLANKGLEKALALDPALKLGLNTFQGIATYRAVAEALGLDYQDINF</sequence>
<keyword evidence="12" id="KW-1185">Reference proteome</keyword>
<feature type="binding site" evidence="8">
    <location>
        <begin position="267"/>
        <end position="270"/>
    </location>
    <ligand>
        <name>NAD(+)</name>
        <dbReference type="ChEBI" id="CHEBI:57540"/>
    </ligand>
</feature>
<dbReference type="PIRSF" id="PIRSF000183">
    <property type="entry name" value="Alanine_dh"/>
    <property type="match status" value="1"/>
</dbReference>
<keyword evidence="8" id="KW-0547">Nucleotide-binding</keyword>
<keyword evidence="3 5" id="KW-0560">Oxidoreductase</keyword>
<comment type="catalytic activity">
    <reaction evidence="5">
        <text>L-alanine + NAD(+) + H2O = pyruvate + NH4(+) + NADH + H(+)</text>
        <dbReference type="Rhea" id="RHEA:18405"/>
        <dbReference type="ChEBI" id="CHEBI:15361"/>
        <dbReference type="ChEBI" id="CHEBI:15377"/>
        <dbReference type="ChEBI" id="CHEBI:15378"/>
        <dbReference type="ChEBI" id="CHEBI:28938"/>
        <dbReference type="ChEBI" id="CHEBI:57540"/>
        <dbReference type="ChEBI" id="CHEBI:57945"/>
        <dbReference type="ChEBI" id="CHEBI:57972"/>
        <dbReference type="EC" id="1.4.1.1"/>
    </reaction>
</comment>
<evidence type="ECO:0000256" key="4">
    <source>
        <dbReference type="ARBA" id="ARBA00023027"/>
    </source>
</evidence>
<protein>
    <recommendedName>
        <fullName evidence="2 5">Alanine dehydrogenase</fullName>
        <ecNumber evidence="2 5">1.4.1.1</ecNumber>
    </recommendedName>
</protein>
<dbReference type="SMART" id="SM01002">
    <property type="entry name" value="AlaDh_PNT_C"/>
    <property type="match status" value="1"/>
</dbReference>
<accession>A0A1Y6B3W0</accession>
<evidence type="ECO:0000256" key="6">
    <source>
        <dbReference type="PIRSR" id="PIRSR000183-1"/>
    </source>
</evidence>
<feature type="binding site" evidence="8">
    <location>
        <position position="220"/>
    </location>
    <ligand>
        <name>NAD(+)</name>
        <dbReference type="ChEBI" id="CHEBI:57540"/>
    </ligand>
</feature>
<evidence type="ECO:0000256" key="7">
    <source>
        <dbReference type="PIRSR" id="PIRSR000183-2"/>
    </source>
</evidence>
<evidence type="ECO:0000313" key="11">
    <source>
        <dbReference type="EMBL" id="SME88058.1"/>
    </source>
</evidence>
<dbReference type="PANTHER" id="PTHR42795:SF1">
    <property type="entry name" value="ALANINE DEHYDROGENASE"/>
    <property type="match status" value="1"/>
</dbReference>
<feature type="domain" description="Alanine dehydrogenase/pyridine nucleotide transhydrogenase NAD(H)-binding" evidence="9">
    <location>
        <begin position="149"/>
        <end position="297"/>
    </location>
</feature>
<dbReference type="AlphaFoldDB" id="A0A1Y6B3W0"/>
<dbReference type="InterPro" id="IPR008143">
    <property type="entry name" value="Ala_DH/PNT_CS2"/>
</dbReference>
<feature type="binding site" evidence="8">
    <location>
        <begin position="239"/>
        <end position="240"/>
    </location>
    <ligand>
        <name>NAD(+)</name>
        <dbReference type="ChEBI" id="CHEBI:57540"/>
    </ligand>
</feature>
<evidence type="ECO:0000313" key="12">
    <source>
        <dbReference type="Proteomes" id="UP000192907"/>
    </source>
</evidence>
<dbReference type="InterPro" id="IPR007698">
    <property type="entry name" value="AlaDH/PNT_NAD(H)-bd"/>
</dbReference>
<dbReference type="PANTHER" id="PTHR42795">
    <property type="entry name" value="ALANINE DEHYDROGENASE"/>
    <property type="match status" value="1"/>
</dbReference>
<dbReference type="InterPro" id="IPR008141">
    <property type="entry name" value="Ala_DH"/>
</dbReference>
<feature type="domain" description="Alanine dehydrogenase/pyridine nucleotide transhydrogenase N-terminal" evidence="10">
    <location>
        <begin position="4"/>
        <end position="137"/>
    </location>
</feature>
<feature type="active site" description="Proton donor/acceptor" evidence="6">
    <location>
        <position position="96"/>
    </location>
</feature>
<dbReference type="OrthoDB" id="5288847at2"/>
<feature type="active site" description="Proton donor/acceptor" evidence="6">
    <location>
        <position position="270"/>
    </location>
</feature>
<dbReference type="InterPro" id="IPR007886">
    <property type="entry name" value="AlaDH/PNT_N"/>
</dbReference>
<reference evidence="12" key="1">
    <citation type="submission" date="2017-04" db="EMBL/GenBank/DDBJ databases">
        <authorList>
            <person name="Varghese N."/>
            <person name="Submissions S."/>
        </authorList>
    </citation>
    <scope>NUCLEOTIDE SEQUENCE [LARGE SCALE GENOMIC DNA]</scope>
    <source>
        <strain evidence="12">RKEM611</strain>
    </source>
</reference>
<dbReference type="EMBL" id="FWZT01000001">
    <property type="protein sequence ID" value="SME88058.1"/>
    <property type="molecule type" value="Genomic_DNA"/>
</dbReference>
<dbReference type="PROSITE" id="PS00837">
    <property type="entry name" value="ALADH_PNT_2"/>
    <property type="match status" value="1"/>
</dbReference>
<dbReference type="STRING" id="1513793.SAMN06296036_101101"/>
<dbReference type="SUPFAM" id="SSF52283">
    <property type="entry name" value="Formate/glycerate dehydrogenase catalytic domain-like"/>
    <property type="match status" value="1"/>
</dbReference>
<evidence type="ECO:0000256" key="5">
    <source>
        <dbReference type="PIRNR" id="PIRNR000183"/>
    </source>
</evidence>
<keyword evidence="4 5" id="KW-0520">NAD</keyword>
<evidence type="ECO:0000256" key="2">
    <source>
        <dbReference type="ARBA" id="ARBA00012897"/>
    </source>
</evidence>
<evidence type="ECO:0000256" key="8">
    <source>
        <dbReference type="PIRSR" id="PIRSR000183-3"/>
    </source>
</evidence>
<feature type="binding site" evidence="7">
    <location>
        <position position="15"/>
    </location>
    <ligand>
        <name>substrate</name>
    </ligand>
</feature>
<dbReference type="FunFam" id="3.40.50.720:FF:000049">
    <property type="entry name" value="Alanine dehydrogenase"/>
    <property type="match status" value="1"/>
</dbReference>
<dbReference type="GO" id="GO:0000286">
    <property type="term" value="F:alanine dehydrogenase activity"/>
    <property type="evidence" value="ECO:0007669"/>
    <property type="project" value="UniProtKB-UniRule"/>
</dbReference>
<evidence type="ECO:0000259" key="10">
    <source>
        <dbReference type="SMART" id="SM01003"/>
    </source>
</evidence>